<accession>A0ACD5V2X7</accession>
<proteinExistence type="predicted"/>
<name>A0ACD5V2X7_AVESA</name>
<keyword evidence="2" id="KW-1185">Reference proteome</keyword>
<dbReference type="Proteomes" id="UP001732700">
    <property type="component" value="Chromosome 2D"/>
</dbReference>
<evidence type="ECO:0000313" key="1">
    <source>
        <dbReference type="EnsemblPlants" id="AVESA.00010b.r2.2DG0356400.1.CDS"/>
    </source>
</evidence>
<reference evidence="1" key="2">
    <citation type="submission" date="2025-09" db="UniProtKB">
        <authorList>
            <consortium name="EnsemblPlants"/>
        </authorList>
    </citation>
    <scope>IDENTIFICATION</scope>
</reference>
<organism evidence="1 2">
    <name type="scientific">Avena sativa</name>
    <name type="common">Oat</name>
    <dbReference type="NCBI Taxonomy" id="4498"/>
    <lineage>
        <taxon>Eukaryota</taxon>
        <taxon>Viridiplantae</taxon>
        <taxon>Streptophyta</taxon>
        <taxon>Embryophyta</taxon>
        <taxon>Tracheophyta</taxon>
        <taxon>Spermatophyta</taxon>
        <taxon>Magnoliopsida</taxon>
        <taxon>Liliopsida</taxon>
        <taxon>Poales</taxon>
        <taxon>Poaceae</taxon>
        <taxon>BOP clade</taxon>
        <taxon>Pooideae</taxon>
        <taxon>Poodae</taxon>
        <taxon>Poeae</taxon>
        <taxon>Poeae Chloroplast Group 1 (Aveneae type)</taxon>
        <taxon>Aveninae</taxon>
        <taxon>Avena</taxon>
    </lineage>
</organism>
<reference evidence="1" key="1">
    <citation type="submission" date="2021-05" db="EMBL/GenBank/DDBJ databases">
        <authorList>
            <person name="Scholz U."/>
            <person name="Mascher M."/>
            <person name="Fiebig A."/>
        </authorList>
    </citation>
    <scope>NUCLEOTIDE SEQUENCE [LARGE SCALE GENOMIC DNA]</scope>
</reference>
<dbReference type="EnsemblPlants" id="AVESA.00010b.r2.2DG0356400.1">
    <property type="protein sequence ID" value="AVESA.00010b.r2.2DG0356400.1.CDS"/>
    <property type="gene ID" value="AVESA.00010b.r2.2DG0356400"/>
</dbReference>
<sequence length="368" mass="41910">MLEMLFYKQMQRILSKQRESENWTGRICPKIRKKIEKFIEWSDPCMVSPGGNHLFSVSSHELERTYSVDMKSRTCDCRRWQLTGIPCHHAIACCRTANINPESLVHSCYTVDTYNKAYGFNLAPLIGRVFWKKTGGVVVHPPLFTKVMGRPKKNRRKAPEEIIKKGVKNFTKAGVTIHCSVCGRSDHNKRTHQRYMDNLMLQQQVHVTNGEEEMDTPEIMQHLIPQNPDPSMDPTHVQDSMVYILGQEENENVPLTRVQGPLPENAFVVAARDTIPQATRRVTTATTRGRGRGRGRGRSAGTSAIEPSRGGRGRGREYLLELLPGEKQRRELQQMLALVELHKNLKMILAEAEAEQEHTILALEVHIT</sequence>
<protein>
    <submittedName>
        <fullName evidence="1">Uncharacterized protein</fullName>
    </submittedName>
</protein>
<evidence type="ECO:0000313" key="2">
    <source>
        <dbReference type="Proteomes" id="UP001732700"/>
    </source>
</evidence>